<protein>
    <recommendedName>
        <fullName evidence="4 5">Large ribosomal subunit protein eL31</fullName>
    </recommendedName>
</protein>
<dbReference type="GO" id="GO:0003735">
    <property type="term" value="F:structural constituent of ribosome"/>
    <property type="evidence" value="ECO:0007669"/>
    <property type="project" value="InterPro"/>
</dbReference>
<evidence type="ECO:0000313" key="6">
    <source>
        <dbReference type="EMBL" id="KPQ42866.1"/>
    </source>
</evidence>
<evidence type="ECO:0000256" key="4">
    <source>
        <dbReference type="ARBA" id="ARBA00035230"/>
    </source>
</evidence>
<dbReference type="HAMAP" id="MF_00410">
    <property type="entry name" value="Ribosomal_eL31"/>
    <property type="match status" value="1"/>
</dbReference>
<dbReference type="SUPFAM" id="SSF54575">
    <property type="entry name" value="Ribosomal protein L31e"/>
    <property type="match status" value="1"/>
</dbReference>
<evidence type="ECO:0000256" key="1">
    <source>
        <dbReference type="ARBA" id="ARBA00010808"/>
    </source>
</evidence>
<dbReference type="Gene3D" id="3.10.440.10">
    <property type="match status" value="1"/>
</dbReference>
<dbReference type="PROSITE" id="PS01144">
    <property type="entry name" value="RIBOSOMAL_L31E"/>
    <property type="match status" value="1"/>
</dbReference>
<dbReference type="Pfam" id="PF01198">
    <property type="entry name" value="Ribosomal_L31e"/>
    <property type="match status" value="1"/>
</dbReference>
<dbReference type="GO" id="GO:0022625">
    <property type="term" value="C:cytosolic large ribosomal subunit"/>
    <property type="evidence" value="ECO:0007669"/>
    <property type="project" value="TreeGrafter"/>
</dbReference>
<evidence type="ECO:0000313" key="7">
    <source>
        <dbReference type="Proteomes" id="UP000050360"/>
    </source>
</evidence>
<dbReference type="InterPro" id="IPR023621">
    <property type="entry name" value="Ribosomal_eL31_dom_sf"/>
</dbReference>
<comment type="caution">
    <text evidence="6">The sequence shown here is derived from an EMBL/GenBank/DDBJ whole genome shotgun (WGS) entry which is preliminary data.</text>
</comment>
<dbReference type="AlphaFoldDB" id="A0A0N8KQR4"/>
<gene>
    <name evidence="5" type="primary">rpl31e</name>
    <name evidence="6" type="ORF">MPEBLZ_02548</name>
</gene>
<evidence type="ECO:0000256" key="3">
    <source>
        <dbReference type="ARBA" id="ARBA00023274"/>
    </source>
</evidence>
<dbReference type="Proteomes" id="UP000050360">
    <property type="component" value="Unassembled WGS sequence"/>
</dbReference>
<name>A0A0N8KQR4_9EURY</name>
<keyword evidence="3 5" id="KW-0687">Ribonucleoprotein</keyword>
<dbReference type="GO" id="GO:0002181">
    <property type="term" value="P:cytoplasmic translation"/>
    <property type="evidence" value="ECO:0007669"/>
    <property type="project" value="TreeGrafter"/>
</dbReference>
<dbReference type="PANTHER" id="PTHR10956">
    <property type="entry name" value="60S RIBOSOMAL PROTEIN L31"/>
    <property type="match status" value="1"/>
</dbReference>
<dbReference type="PANTHER" id="PTHR10956:SF0">
    <property type="entry name" value="60S RIBOSOMAL PROTEIN L31"/>
    <property type="match status" value="1"/>
</dbReference>
<sequence length="87" mass="10029">MADIERIYTIPLSDARKVPRWKRAECAVRKVRAYLGKHLKTDLDEVKIDKTINEKLWERGSMKPPLKLRVRAVKFEAGGVQAELAPE</sequence>
<proteinExistence type="inferred from homology"/>
<evidence type="ECO:0000256" key="5">
    <source>
        <dbReference type="HAMAP-Rule" id="MF_00410"/>
    </source>
</evidence>
<evidence type="ECO:0000256" key="2">
    <source>
        <dbReference type="ARBA" id="ARBA00022980"/>
    </source>
</evidence>
<dbReference type="InterPro" id="IPR020052">
    <property type="entry name" value="Ribosomal_eL31_CS"/>
</dbReference>
<dbReference type="SMART" id="SM01380">
    <property type="entry name" value="Ribosomal_L31e"/>
    <property type="match status" value="1"/>
</dbReference>
<comment type="similarity">
    <text evidence="1 5">Belongs to the eukaryotic ribosomal protein eL31 family.</text>
</comment>
<dbReference type="InterPro" id="IPR000054">
    <property type="entry name" value="Ribosomal_eL31"/>
</dbReference>
<dbReference type="EMBL" id="LKCM01000199">
    <property type="protein sequence ID" value="KPQ42866.1"/>
    <property type="molecule type" value="Genomic_DNA"/>
</dbReference>
<reference evidence="6 7" key="1">
    <citation type="submission" date="2015-09" db="EMBL/GenBank/DDBJ databases">
        <title>A metagenomics-based metabolic model of nitrate-dependent anaerobic oxidation of methane by Methanoperedens-like archaea.</title>
        <authorList>
            <person name="Arshad A."/>
            <person name="Speth D.R."/>
            <person name="De Graaf R.M."/>
            <person name="Op Den Camp H.J."/>
            <person name="Jetten M.S."/>
            <person name="Welte C.U."/>
        </authorList>
    </citation>
    <scope>NUCLEOTIDE SEQUENCE [LARGE SCALE GENOMIC DNA]</scope>
</reference>
<keyword evidence="2 5" id="KW-0689">Ribosomal protein</keyword>
<accession>A0A0N8KQR4</accession>
<dbReference type="NCBIfam" id="NF002258">
    <property type="entry name" value="PRK01192.1-1"/>
    <property type="match status" value="1"/>
</dbReference>
<organism evidence="6 7">
    <name type="scientific">Candidatus Methanoperedens nitratireducens</name>
    <dbReference type="NCBI Taxonomy" id="1392998"/>
    <lineage>
        <taxon>Archaea</taxon>
        <taxon>Methanobacteriati</taxon>
        <taxon>Methanobacteriota</taxon>
        <taxon>Stenosarchaea group</taxon>
        <taxon>Methanomicrobia</taxon>
        <taxon>Methanosarcinales</taxon>
        <taxon>ANME-2 cluster</taxon>
        <taxon>Candidatus Methanoperedentaceae</taxon>
        <taxon>Candidatus Methanoperedens</taxon>
    </lineage>
</organism>
<dbReference type="CDD" id="cd00463">
    <property type="entry name" value="Ribosomal_L31e"/>
    <property type="match status" value="1"/>
</dbReference>